<organism evidence="1 2">
    <name type="scientific">Lentinula edodes</name>
    <name type="common">Shiitake mushroom</name>
    <name type="synonym">Lentinus edodes</name>
    <dbReference type="NCBI Taxonomy" id="5353"/>
    <lineage>
        <taxon>Eukaryota</taxon>
        <taxon>Fungi</taxon>
        <taxon>Dikarya</taxon>
        <taxon>Basidiomycota</taxon>
        <taxon>Agaricomycotina</taxon>
        <taxon>Agaricomycetes</taxon>
        <taxon>Agaricomycetidae</taxon>
        <taxon>Agaricales</taxon>
        <taxon>Marasmiineae</taxon>
        <taxon>Omphalotaceae</taxon>
        <taxon>Lentinula</taxon>
    </lineage>
</organism>
<name>A0A1Q3E2G4_LENED</name>
<keyword evidence="2" id="KW-1185">Reference proteome</keyword>
<dbReference type="AlphaFoldDB" id="A0A1Q3E2G4"/>
<dbReference type="EMBL" id="BDGU01000061">
    <property type="protein sequence ID" value="GAW01435.1"/>
    <property type="molecule type" value="Genomic_DNA"/>
</dbReference>
<sequence length="76" mass="8501">MTGNMRMISFLQDPVTVVEQWCASTAYSIGSNDGQLQTAAWFYSNVLVAVILTASHHFFSSLEMTDKHLRSLTQCL</sequence>
<gene>
    <name evidence="1" type="ORF">LENED_003029</name>
</gene>
<comment type="caution">
    <text evidence="1">The sequence shown here is derived from an EMBL/GenBank/DDBJ whole genome shotgun (WGS) entry which is preliminary data.</text>
</comment>
<dbReference type="Proteomes" id="UP000188533">
    <property type="component" value="Unassembled WGS sequence"/>
</dbReference>
<proteinExistence type="predicted"/>
<reference evidence="1 2" key="1">
    <citation type="submission" date="2016-08" db="EMBL/GenBank/DDBJ databases">
        <authorList>
            <consortium name="Lentinula edodes genome sequencing consortium"/>
            <person name="Sakamoto Y."/>
            <person name="Nakade K."/>
            <person name="Sato S."/>
            <person name="Yoshida Y."/>
            <person name="Miyazaki K."/>
            <person name="Natsume S."/>
            <person name="Konno N."/>
        </authorList>
    </citation>
    <scope>NUCLEOTIDE SEQUENCE [LARGE SCALE GENOMIC DNA]</scope>
    <source>
        <strain evidence="1 2">NBRC 111202</strain>
    </source>
</reference>
<evidence type="ECO:0000313" key="1">
    <source>
        <dbReference type="EMBL" id="GAW01435.1"/>
    </source>
</evidence>
<reference evidence="1 2" key="2">
    <citation type="submission" date="2017-02" db="EMBL/GenBank/DDBJ databases">
        <title>A genome survey and senescence transcriptome analysis in Lentinula edodes.</title>
        <authorList>
            <person name="Sakamoto Y."/>
            <person name="Nakade K."/>
            <person name="Sato S."/>
            <person name="Yoshida Y."/>
            <person name="Miyazaki K."/>
            <person name="Natsume S."/>
            <person name="Konno N."/>
        </authorList>
    </citation>
    <scope>NUCLEOTIDE SEQUENCE [LARGE SCALE GENOMIC DNA]</scope>
    <source>
        <strain evidence="1 2">NBRC 111202</strain>
    </source>
</reference>
<accession>A0A1Q3E2G4</accession>
<protein>
    <submittedName>
        <fullName evidence="1">Uncharacterized protein</fullName>
    </submittedName>
</protein>
<evidence type="ECO:0000313" key="2">
    <source>
        <dbReference type="Proteomes" id="UP000188533"/>
    </source>
</evidence>